<protein>
    <submittedName>
        <fullName evidence="6">GFA family protein</fullName>
    </submittedName>
</protein>
<keyword evidence="4" id="KW-0456">Lyase</keyword>
<proteinExistence type="inferred from homology"/>
<dbReference type="PANTHER" id="PTHR33337">
    <property type="entry name" value="GFA DOMAIN-CONTAINING PROTEIN"/>
    <property type="match status" value="1"/>
</dbReference>
<dbReference type="OrthoDB" id="4188830at2"/>
<organism evidence="6 7">
    <name type="scientific">Parashewanella curva</name>
    <dbReference type="NCBI Taxonomy" id="2338552"/>
    <lineage>
        <taxon>Bacteria</taxon>
        <taxon>Pseudomonadati</taxon>
        <taxon>Pseudomonadota</taxon>
        <taxon>Gammaproteobacteria</taxon>
        <taxon>Alteromonadales</taxon>
        <taxon>Shewanellaceae</taxon>
        <taxon>Parashewanella</taxon>
    </lineage>
</organism>
<comment type="caution">
    <text evidence="6">The sequence shown here is derived from an EMBL/GenBank/DDBJ whole genome shotgun (WGS) entry which is preliminary data.</text>
</comment>
<dbReference type="EMBL" id="QZEI01000067">
    <property type="protein sequence ID" value="RLV58531.1"/>
    <property type="molecule type" value="Genomic_DNA"/>
</dbReference>
<evidence type="ECO:0000256" key="4">
    <source>
        <dbReference type="ARBA" id="ARBA00023239"/>
    </source>
</evidence>
<evidence type="ECO:0000256" key="3">
    <source>
        <dbReference type="ARBA" id="ARBA00022833"/>
    </source>
</evidence>
<accession>A0A3L8PT08</accession>
<dbReference type="GO" id="GO:0016846">
    <property type="term" value="F:carbon-sulfur lyase activity"/>
    <property type="evidence" value="ECO:0007669"/>
    <property type="project" value="InterPro"/>
</dbReference>
<reference evidence="6 7" key="1">
    <citation type="submission" date="2018-09" db="EMBL/GenBank/DDBJ databases">
        <title>Phylogeny of the Shewanellaceae, and recommendation for two new genera, Pseudoshewanella and Parashewanella.</title>
        <authorList>
            <person name="Wang G."/>
        </authorList>
    </citation>
    <scope>NUCLEOTIDE SEQUENCE [LARGE SCALE GENOMIC DNA]</scope>
    <source>
        <strain evidence="6 7">C51</strain>
    </source>
</reference>
<name>A0A3L8PT08_9GAMM</name>
<keyword evidence="7" id="KW-1185">Reference proteome</keyword>
<dbReference type="Proteomes" id="UP000281474">
    <property type="component" value="Unassembled WGS sequence"/>
</dbReference>
<dbReference type="RefSeq" id="WP_121840168.1">
    <property type="nucleotide sequence ID" value="NZ_ML014816.1"/>
</dbReference>
<evidence type="ECO:0000256" key="1">
    <source>
        <dbReference type="ARBA" id="ARBA00005495"/>
    </source>
</evidence>
<gene>
    <name evidence="6" type="ORF">D5018_16900</name>
</gene>
<evidence type="ECO:0000313" key="6">
    <source>
        <dbReference type="EMBL" id="RLV58531.1"/>
    </source>
</evidence>
<feature type="domain" description="CENP-V/GFA" evidence="5">
    <location>
        <begin position="2"/>
        <end position="119"/>
    </location>
</feature>
<comment type="similarity">
    <text evidence="1">Belongs to the Gfa family.</text>
</comment>
<evidence type="ECO:0000313" key="7">
    <source>
        <dbReference type="Proteomes" id="UP000281474"/>
    </source>
</evidence>
<evidence type="ECO:0000256" key="2">
    <source>
        <dbReference type="ARBA" id="ARBA00022723"/>
    </source>
</evidence>
<evidence type="ECO:0000259" key="5">
    <source>
        <dbReference type="PROSITE" id="PS51891"/>
    </source>
</evidence>
<dbReference type="PANTHER" id="PTHR33337:SF40">
    <property type="entry name" value="CENP-V_GFA DOMAIN-CONTAINING PROTEIN-RELATED"/>
    <property type="match status" value="1"/>
</dbReference>
<dbReference type="SUPFAM" id="SSF51316">
    <property type="entry name" value="Mss4-like"/>
    <property type="match status" value="1"/>
</dbReference>
<dbReference type="GO" id="GO:0046872">
    <property type="term" value="F:metal ion binding"/>
    <property type="evidence" value="ECO:0007669"/>
    <property type="project" value="UniProtKB-KW"/>
</dbReference>
<dbReference type="InterPro" id="IPR011057">
    <property type="entry name" value="Mss4-like_sf"/>
</dbReference>
<sequence length="129" mass="14209">MIKGSCLCGNITYTTNSPLGDGEICHCVQCRKSTGYALASTSVPLKSVSIKGDEFLSWYHSSEKARRGFCSNCGSTLFFDPIDKNKHDWFSIALGSIDGDTGCTIKLHIFTAEKGDYYEILDGARQNEY</sequence>
<keyword evidence="2" id="KW-0479">Metal-binding</keyword>
<dbReference type="PROSITE" id="PS51891">
    <property type="entry name" value="CENP_V_GFA"/>
    <property type="match status" value="1"/>
</dbReference>
<dbReference type="Pfam" id="PF04828">
    <property type="entry name" value="GFA"/>
    <property type="match status" value="1"/>
</dbReference>
<dbReference type="AlphaFoldDB" id="A0A3L8PT08"/>
<dbReference type="InterPro" id="IPR006913">
    <property type="entry name" value="CENP-V/GFA"/>
</dbReference>
<keyword evidence="3" id="KW-0862">Zinc</keyword>
<dbReference type="Gene3D" id="3.90.1590.10">
    <property type="entry name" value="glutathione-dependent formaldehyde- activating enzyme (gfa)"/>
    <property type="match status" value="1"/>
</dbReference>